<proteinExistence type="predicted"/>
<dbReference type="EMBL" id="AB889604">
    <property type="protein sequence ID" value="BAO96722.1"/>
    <property type="molecule type" value="Genomic_DNA"/>
</dbReference>
<organism evidence="1">
    <name type="scientific">Helicobacter pylori</name>
    <name type="common">Campylobacter pylori</name>
    <dbReference type="NCBI Taxonomy" id="210"/>
    <lineage>
        <taxon>Bacteria</taxon>
        <taxon>Pseudomonadati</taxon>
        <taxon>Campylobacterota</taxon>
        <taxon>Epsilonproteobacteria</taxon>
        <taxon>Campylobacterales</taxon>
        <taxon>Helicobacteraceae</taxon>
        <taxon>Helicobacter</taxon>
    </lineage>
</organism>
<dbReference type="AlphaFoldDB" id="A0A060PXV2"/>
<sequence length="195" mass="22436">MIEVSEILSKVRARLNDRNMDNCMFSDSVLIDSLNQAILNLTLEFRLNRQLVRQVLDAENPFLKIYNLLGIESAKFNTKELKERTNIMKDNGALELLILGDKLSVTPFKDGELEVVYFSYNEVNNILESISMPRVCLEALVYSVLINILEIPTNEGNHYLIANYKQFLKLAKNNLANYLNAMYSKNIHFSKVVRV</sequence>
<name>A0A060PXV2_HELPX</name>
<reference evidence="1" key="1">
    <citation type="submission" date="2013-11" db="EMBL/GenBank/DDBJ databases">
        <title>Estimation of Helicobacter pylori bacteriophage ecology using H. pylori isolates.</title>
        <authorList>
            <person name="Uchiyama J."/>
            <person name="Takemura-Uchiyama I."/>
            <person name="Ujihara T."/>
            <person name="Matsuzaki S."/>
        </authorList>
    </citation>
    <scope>NUCLEOTIDE SEQUENCE</scope>
    <source>
        <strain evidence="1">NY40</strain>
    </source>
</reference>
<protein>
    <submittedName>
        <fullName evidence="1">KHP30-like phage protein</fullName>
    </submittedName>
</protein>
<evidence type="ECO:0000313" key="1">
    <source>
        <dbReference type="EMBL" id="BAO96722.1"/>
    </source>
</evidence>
<accession>A0A060PXV2</accession>